<evidence type="ECO:0000313" key="1">
    <source>
        <dbReference type="EMBL" id="EMY34300.1"/>
    </source>
</evidence>
<comment type="caution">
    <text evidence="1">The sequence shown here is derived from an EMBL/GenBank/DDBJ whole genome shotgun (WGS) entry which is preliminary data.</text>
</comment>
<organism evidence="1 2">
    <name type="scientific">Arthrobacter crystallopoietes BAB-32</name>
    <dbReference type="NCBI Taxonomy" id="1246476"/>
    <lineage>
        <taxon>Bacteria</taxon>
        <taxon>Bacillati</taxon>
        <taxon>Actinomycetota</taxon>
        <taxon>Actinomycetes</taxon>
        <taxon>Micrococcales</taxon>
        <taxon>Micrococcaceae</taxon>
        <taxon>Crystallibacter</taxon>
    </lineage>
</organism>
<evidence type="ECO:0000313" key="2">
    <source>
        <dbReference type="Proteomes" id="UP000010729"/>
    </source>
</evidence>
<proteinExistence type="predicted"/>
<evidence type="ECO:0008006" key="3">
    <source>
        <dbReference type="Google" id="ProtNLM"/>
    </source>
</evidence>
<dbReference type="EMBL" id="ANPE02000122">
    <property type="protein sequence ID" value="EMY34300.1"/>
    <property type="molecule type" value="Genomic_DNA"/>
</dbReference>
<reference evidence="1 2" key="1">
    <citation type="journal article" date="2013" name="Genome Announc.">
        <title>Draft Genome Sequence of Arthrobacter crystallopoietes Strain BAB-32, Revealing Genes for Bioremediation.</title>
        <authorList>
            <person name="Joshi M.N."/>
            <person name="Pandit A.S."/>
            <person name="Sharma A."/>
            <person name="Pandya R.V."/>
            <person name="Desai S.M."/>
            <person name="Saxena A.K."/>
            <person name="Bagatharia S.B."/>
        </authorList>
    </citation>
    <scope>NUCLEOTIDE SEQUENCE [LARGE SCALE GENOMIC DNA]</scope>
    <source>
        <strain evidence="1 2">BAB-32</strain>
    </source>
</reference>
<dbReference type="AlphaFoldDB" id="N1UZ38"/>
<name>N1UZ38_9MICC</name>
<gene>
    <name evidence="1" type="ORF">D477_010371</name>
</gene>
<accession>N1UZ38</accession>
<dbReference type="InterPro" id="IPR023833">
    <property type="entry name" value="Signal_pept_SipW-depend-type"/>
</dbReference>
<dbReference type="Proteomes" id="UP000010729">
    <property type="component" value="Unassembled WGS sequence"/>
</dbReference>
<dbReference type="NCBIfam" id="TIGR04088">
    <property type="entry name" value="cognate_SipW"/>
    <property type="match status" value="1"/>
</dbReference>
<protein>
    <recommendedName>
        <fullName evidence="3">SipW-cognate class signal peptide</fullName>
    </recommendedName>
</protein>
<sequence>MLGVGAALTVAAWTDQEHATGTFQAGVFGIEGNPNGTGWGEHPSDELAASLKFSAGAMHPGSLQYAYLDVRRTASSTMAGTVSLTSSAGSGALAPYLKYRVAVVEEGVACDASTVSGDYLGANGVPVAGAAGVLATDTPVRYCFEVRLDLGTPNDMQGATGSISWGITGESTA</sequence>
<keyword evidence="2" id="KW-1185">Reference proteome</keyword>